<dbReference type="Gene3D" id="1.10.760.10">
    <property type="entry name" value="Cytochrome c-like domain"/>
    <property type="match status" value="1"/>
</dbReference>
<organism evidence="8 9">
    <name type="scientific">Cohnella silvisoli</name>
    <dbReference type="NCBI Taxonomy" id="2873699"/>
    <lineage>
        <taxon>Bacteria</taxon>
        <taxon>Bacillati</taxon>
        <taxon>Bacillota</taxon>
        <taxon>Bacilli</taxon>
        <taxon>Bacillales</taxon>
        <taxon>Paenibacillaceae</taxon>
        <taxon>Cohnella</taxon>
    </lineage>
</organism>
<evidence type="ECO:0000256" key="1">
    <source>
        <dbReference type="ARBA" id="ARBA00022448"/>
    </source>
</evidence>
<gene>
    <name evidence="8" type="ORF">QJS35_26430</name>
</gene>
<evidence type="ECO:0000313" key="8">
    <source>
        <dbReference type="EMBL" id="MEQ4485920.1"/>
    </source>
</evidence>
<sequence length="120" mass="13032">MQKWLMAGLVCLACIVGAVLLLTGLPQKEQSAERDNKIVVPDRAVDASASEQLYKISCLSCHGDQMQGKLGPELTHVGTQMSKEEIYKQIANGGGGMPAFKERLTEDQLLTLTTWLGSLK</sequence>
<feature type="domain" description="Cytochrome c" evidence="7">
    <location>
        <begin position="45"/>
        <end position="120"/>
    </location>
</feature>
<dbReference type="InterPro" id="IPR036909">
    <property type="entry name" value="Cyt_c-like_dom_sf"/>
</dbReference>
<evidence type="ECO:0000313" key="9">
    <source>
        <dbReference type="Proteomes" id="UP001493487"/>
    </source>
</evidence>
<proteinExistence type="predicted"/>
<evidence type="ECO:0000256" key="4">
    <source>
        <dbReference type="ARBA" id="ARBA00022982"/>
    </source>
</evidence>
<name>A0ABV1L0V0_9BACL</name>
<dbReference type="InterPro" id="IPR012218">
    <property type="entry name" value="Cyt_c_BACSU-c550-type"/>
</dbReference>
<evidence type="ECO:0000259" key="7">
    <source>
        <dbReference type="PROSITE" id="PS51007"/>
    </source>
</evidence>
<evidence type="ECO:0000256" key="6">
    <source>
        <dbReference type="PROSITE-ProRule" id="PRU00433"/>
    </source>
</evidence>
<dbReference type="SUPFAM" id="SSF46626">
    <property type="entry name" value="Cytochrome c"/>
    <property type="match status" value="1"/>
</dbReference>
<protein>
    <submittedName>
        <fullName evidence="8">Cytochrome c</fullName>
    </submittedName>
</protein>
<dbReference type="PANTHER" id="PTHR37823:SF4">
    <property type="entry name" value="MENAQUINOL-CYTOCHROME C REDUCTASE CYTOCHROME B_C SUBUNIT"/>
    <property type="match status" value="1"/>
</dbReference>
<reference evidence="8 9" key="1">
    <citation type="journal article" date="2023" name="Genome Announc.">
        <title>Pan-Genome Analyses of the Genus Cohnella and Proposal of the Novel Species Cohnella silvisoli sp. nov., Isolated from Forest Soil.</title>
        <authorList>
            <person name="Wang C."/>
            <person name="Mao L."/>
            <person name="Bao G."/>
            <person name="Zhu H."/>
        </authorList>
    </citation>
    <scope>NUCLEOTIDE SEQUENCE [LARGE SCALE GENOMIC DNA]</scope>
    <source>
        <strain evidence="8 9">NL03-T5-1</strain>
    </source>
</reference>
<evidence type="ECO:0000256" key="3">
    <source>
        <dbReference type="ARBA" id="ARBA00022723"/>
    </source>
</evidence>
<dbReference type="InterPro" id="IPR009056">
    <property type="entry name" value="Cyt_c-like_dom"/>
</dbReference>
<keyword evidence="3 6" id="KW-0479">Metal-binding</keyword>
<dbReference type="Proteomes" id="UP001493487">
    <property type="component" value="Unassembled WGS sequence"/>
</dbReference>
<dbReference type="PROSITE" id="PS51007">
    <property type="entry name" value="CYTC"/>
    <property type="match status" value="1"/>
</dbReference>
<dbReference type="EMBL" id="JASKHM010000018">
    <property type="protein sequence ID" value="MEQ4485920.1"/>
    <property type="molecule type" value="Genomic_DNA"/>
</dbReference>
<keyword evidence="2 6" id="KW-0349">Heme</keyword>
<dbReference type="Pfam" id="PF13442">
    <property type="entry name" value="Cytochrome_CBB3"/>
    <property type="match status" value="1"/>
</dbReference>
<dbReference type="PANTHER" id="PTHR37823">
    <property type="entry name" value="CYTOCHROME C-553-LIKE"/>
    <property type="match status" value="1"/>
</dbReference>
<keyword evidence="5 6" id="KW-0408">Iron</keyword>
<keyword evidence="4" id="KW-0249">Electron transport</keyword>
<dbReference type="InterPro" id="IPR051811">
    <property type="entry name" value="Cytochrome_c550/c551-like"/>
</dbReference>
<comment type="caution">
    <text evidence="8">The sequence shown here is derived from an EMBL/GenBank/DDBJ whole genome shotgun (WGS) entry which is preliminary data.</text>
</comment>
<accession>A0ABV1L0V0</accession>
<evidence type="ECO:0000256" key="5">
    <source>
        <dbReference type="ARBA" id="ARBA00023004"/>
    </source>
</evidence>
<evidence type="ECO:0000256" key="2">
    <source>
        <dbReference type="ARBA" id="ARBA00022617"/>
    </source>
</evidence>
<dbReference type="RefSeq" id="WP_232189092.1">
    <property type="nucleotide sequence ID" value="NZ_JAIOAP010000017.1"/>
</dbReference>
<dbReference type="PIRSF" id="PIRSF000025">
    <property type="entry name" value="Cytc_Bsub_c550"/>
    <property type="match status" value="1"/>
</dbReference>
<keyword evidence="9" id="KW-1185">Reference proteome</keyword>
<keyword evidence="1" id="KW-0813">Transport</keyword>